<dbReference type="InterPro" id="IPR002641">
    <property type="entry name" value="PNPLA_dom"/>
</dbReference>
<evidence type="ECO:0000313" key="5">
    <source>
        <dbReference type="Proteomes" id="UP000233293"/>
    </source>
</evidence>
<accession>A0A2N3PU18</accession>
<dbReference type="SUPFAM" id="SSF52151">
    <property type="entry name" value="FabD/lysophospholipase-like"/>
    <property type="match status" value="1"/>
</dbReference>
<dbReference type="Pfam" id="PF01734">
    <property type="entry name" value="Patatin"/>
    <property type="match status" value="1"/>
</dbReference>
<feature type="domain" description="PNPLA" evidence="3">
    <location>
        <begin position="7"/>
        <end position="202"/>
    </location>
</feature>
<dbReference type="PROSITE" id="PS51635">
    <property type="entry name" value="PNPLA"/>
    <property type="match status" value="1"/>
</dbReference>
<dbReference type="EMBL" id="PIUM01000016">
    <property type="protein sequence ID" value="PKU23888.1"/>
    <property type="molecule type" value="Genomic_DNA"/>
</dbReference>
<feature type="short sequence motif" description="GXGXXG" evidence="2">
    <location>
        <begin position="11"/>
        <end position="16"/>
    </location>
</feature>
<evidence type="ECO:0000313" key="4">
    <source>
        <dbReference type="EMBL" id="PKU23888.1"/>
    </source>
</evidence>
<evidence type="ECO:0000256" key="2">
    <source>
        <dbReference type="PROSITE-ProRule" id="PRU01161"/>
    </source>
</evidence>
<dbReference type="GO" id="GO:0016787">
    <property type="term" value="F:hydrolase activity"/>
    <property type="evidence" value="ECO:0007669"/>
    <property type="project" value="UniProtKB-UniRule"/>
</dbReference>
<dbReference type="Gene3D" id="3.40.1090.10">
    <property type="entry name" value="Cytosolic phospholipase A2 catalytic domain"/>
    <property type="match status" value="2"/>
</dbReference>
<proteinExistence type="predicted"/>
<dbReference type="CDD" id="cd07207">
    <property type="entry name" value="Pat_ExoU_VipD_like"/>
    <property type="match status" value="1"/>
</dbReference>
<dbReference type="OrthoDB" id="9807112at2"/>
<reference evidence="5" key="1">
    <citation type="submission" date="2017-12" db="EMBL/GenBank/DDBJ databases">
        <title>Draft genome sequence of Telmatospirillum siberiense 26-4b1T, an acidotolerant peatland alphaproteobacterium potentially involved in sulfur cycling.</title>
        <authorList>
            <person name="Hausmann B."/>
            <person name="Pjevac P."/>
            <person name="Schreck K."/>
            <person name="Herbold C.W."/>
            <person name="Daims H."/>
            <person name="Wagner M."/>
            <person name="Pester M."/>
            <person name="Loy A."/>
        </authorList>
    </citation>
    <scope>NUCLEOTIDE SEQUENCE [LARGE SCALE GENOMIC DNA]</scope>
    <source>
        <strain evidence="5">26-4b1</strain>
    </source>
</reference>
<dbReference type="InterPro" id="IPR052580">
    <property type="entry name" value="Lipid_Hydrolase"/>
</dbReference>
<keyword evidence="2" id="KW-0378">Hydrolase</keyword>
<gene>
    <name evidence="4" type="ORF">CWS72_14515</name>
</gene>
<sequence length="404" mass="43089">MKKIENLVFKGGGVLGAAYVGAFQALQEARLAGSSQGKALGNVSRVAGTSAGSIFGALVSLGFSAEKIASILAELQFSQFVPLSTLTPKGFSGAPFLDWMGEQVKEGLGSPTATFAELREKAASDDTFKDLHVFSMQVPKSGIIEFSAETTPDVPIAQAVRASMSIPFFFVPWQFSGDLAMKYPGPFIDGGVAFNYPIPTFDDLEQVANTLGLFLVDMSATQQGIILTILHLIESALGLSQTVRLIIERLYQLLIDLESQGQTVSDSQLGDLIASSRGGAVLESGQADKAAAVLRARLVGYRADGKGSAADIVKAIRDGEPALQGIIDDLEGIIELLLSYADIIGATVNPPANMVFRRDASRTIMVNSLGFSFVDMWMPDCNKTSLTQAGYNCAQQYLKLIMYT</sequence>
<evidence type="ECO:0000256" key="1">
    <source>
        <dbReference type="ARBA" id="ARBA00023098"/>
    </source>
</evidence>
<feature type="active site" description="Proton acceptor" evidence="2">
    <location>
        <position position="189"/>
    </location>
</feature>
<comment type="caution">
    <text evidence="4">The sequence shown here is derived from an EMBL/GenBank/DDBJ whole genome shotgun (WGS) entry which is preliminary data.</text>
</comment>
<dbReference type="RefSeq" id="WP_101251344.1">
    <property type="nucleotide sequence ID" value="NZ_PIUM01000016.1"/>
</dbReference>
<dbReference type="Proteomes" id="UP000233293">
    <property type="component" value="Unassembled WGS sequence"/>
</dbReference>
<name>A0A2N3PU18_9PROT</name>
<feature type="active site" description="Nucleophile" evidence="2">
    <location>
        <position position="50"/>
    </location>
</feature>
<keyword evidence="5" id="KW-1185">Reference proteome</keyword>
<dbReference type="GO" id="GO:0016042">
    <property type="term" value="P:lipid catabolic process"/>
    <property type="evidence" value="ECO:0007669"/>
    <property type="project" value="UniProtKB-UniRule"/>
</dbReference>
<dbReference type="PANTHER" id="PTHR46394">
    <property type="entry name" value="ANNEXIN"/>
    <property type="match status" value="1"/>
</dbReference>
<dbReference type="InterPro" id="IPR016035">
    <property type="entry name" value="Acyl_Trfase/lysoPLipase"/>
</dbReference>
<protein>
    <recommendedName>
        <fullName evidence="3">PNPLA domain-containing protein</fullName>
    </recommendedName>
</protein>
<feature type="short sequence motif" description="GXSXG" evidence="2">
    <location>
        <begin position="48"/>
        <end position="52"/>
    </location>
</feature>
<keyword evidence="2" id="KW-0442">Lipid degradation</keyword>
<feature type="short sequence motif" description="DGA/G" evidence="2">
    <location>
        <begin position="189"/>
        <end position="191"/>
    </location>
</feature>
<dbReference type="AlphaFoldDB" id="A0A2N3PU18"/>
<evidence type="ECO:0000259" key="3">
    <source>
        <dbReference type="PROSITE" id="PS51635"/>
    </source>
</evidence>
<keyword evidence="1 2" id="KW-0443">Lipid metabolism</keyword>
<dbReference type="PANTHER" id="PTHR46394:SF1">
    <property type="entry name" value="PNPLA DOMAIN-CONTAINING PROTEIN"/>
    <property type="match status" value="1"/>
</dbReference>
<organism evidence="4 5">
    <name type="scientific">Telmatospirillum siberiense</name>
    <dbReference type="NCBI Taxonomy" id="382514"/>
    <lineage>
        <taxon>Bacteria</taxon>
        <taxon>Pseudomonadati</taxon>
        <taxon>Pseudomonadota</taxon>
        <taxon>Alphaproteobacteria</taxon>
        <taxon>Rhodospirillales</taxon>
        <taxon>Rhodospirillaceae</taxon>
        <taxon>Telmatospirillum</taxon>
    </lineage>
</organism>